<dbReference type="GO" id="GO:0005840">
    <property type="term" value="C:ribosome"/>
    <property type="evidence" value="ECO:0007669"/>
    <property type="project" value="UniProtKB-KW"/>
</dbReference>
<dbReference type="InterPro" id="IPR028364">
    <property type="entry name" value="Ribosomal_uL1/biogenesis"/>
</dbReference>
<gene>
    <name evidence="1" type="ORF">ADUPG1_008533</name>
</gene>
<keyword evidence="2" id="KW-1185">Reference proteome</keyword>
<name>A0ABQ5KSB9_9EUKA</name>
<dbReference type="CDD" id="cd00403">
    <property type="entry name" value="Ribosomal_L1"/>
    <property type="match status" value="1"/>
</dbReference>
<evidence type="ECO:0000313" key="2">
    <source>
        <dbReference type="Proteomes" id="UP001057375"/>
    </source>
</evidence>
<dbReference type="SUPFAM" id="SSF56808">
    <property type="entry name" value="Ribosomal protein L1"/>
    <property type="match status" value="1"/>
</dbReference>
<dbReference type="InterPro" id="IPR023674">
    <property type="entry name" value="Ribosomal_uL1-like"/>
</dbReference>
<dbReference type="PANTHER" id="PTHR23105">
    <property type="entry name" value="RIBOSOMAL PROTEIN L7AE FAMILY MEMBER"/>
    <property type="match status" value="1"/>
</dbReference>
<organism evidence="1 2">
    <name type="scientific">Aduncisulcus paluster</name>
    <dbReference type="NCBI Taxonomy" id="2918883"/>
    <lineage>
        <taxon>Eukaryota</taxon>
        <taxon>Metamonada</taxon>
        <taxon>Carpediemonas-like organisms</taxon>
        <taxon>Aduncisulcus</taxon>
    </lineage>
</organism>
<dbReference type="Proteomes" id="UP001057375">
    <property type="component" value="Unassembled WGS sequence"/>
</dbReference>
<reference evidence="1" key="1">
    <citation type="submission" date="2022-03" db="EMBL/GenBank/DDBJ databases">
        <title>Draft genome sequence of Aduncisulcus paluster, a free-living microaerophilic Fornicata.</title>
        <authorList>
            <person name="Yuyama I."/>
            <person name="Kume K."/>
            <person name="Tamura T."/>
            <person name="Inagaki Y."/>
            <person name="Hashimoto T."/>
        </authorList>
    </citation>
    <scope>NUCLEOTIDE SEQUENCE</scope>
    <source>
        <strain evidence="1">NY0171</strain>
    </source>
</reference>
<accession>A0ABQ5KSB9</accession>
<keyword evidence="1" id="KW-0687">Ribonucleoprotein</keyword>
<keyword evidence="1" id="KW-0689">Ribosomal protein</keyword>
<comment type="caution">
    <text evidence="1">The sequence shown here is derived from an EMBL/GenBank/DDBJ whole genome shotgun (WGS) entry which is preliminary data.</text>
</comment>
<evidence type="ECO:0000313" key="1">
    <source>
        <dbReference type="EMBL" id="GKT35359.1"/>
    </source>
</evidence>
<dbReference type="Gene3D" id="3.40.50.790">
    <property type="match status" value="1"/>
</dbReference>
<proteinExistence type="predicted"/>
<dbReference type="InterPro" id="IPR050257">
    <property type="entry name" value="eL8/uL1-like"/>
</dbReference>
<dbReference type="InterPro" id="IPR016095">
    <property type="entry name" value="Ribosomal_uL1_3-a/b-sand"/>
</dbReference>
<protein>
    <submittedName>
        <fullName evidence="1">Ribosomal protein L1/ribosomal biogenesis protein like protein</fullName>
    </submittedName>
</protein>
<dbReference type="EMBL" id="BQXS01010973">
    <property type="protein sequence ID" value="GKT35359.1"/>
    <property type="molecule type" value="Genomic_DNA"/>
</dbReference>
<dbReference type="Pfam" id="PF00687">
    <property type="entry name" value="Ribosomal_L1"/>
    <property type="match status" value="1"/>
</dbReference>
<sequence>MINTTVLAKALTGLFAENQQIQAQRSGKGKSIVSDDKNSVYAVVSLKRIPQFIRMKPYIIKLPKPFSPVEESKVCFICRDKDFDKLNALPKDKIAPISGFVSVSTIRDKTQKFQARRTLRDKYDVFLCDDSIVPMLPKLLGKTFFDSKKFPIPVKLPAKVSAGYLRAQADRVIKGEYFRPNHGDTHSLKVGTADMAVDQIVENVQSAVNGIVQAFMNVEDKKKLLHGLPDSEEQAQRKMKKAWQSLVRVVSVKLSRSKAIPVFYSSIKADDKLIKLAGPQKIEPKIKKQKMDLAHKLAMAVKASCFTLEISGEKLFLR</sequence>